<name>A0AA41QMT2_9HYPH</name>
<accession>A0AA41QMT2</accession>
<evidence type="ECO:0000313" key="3">
    <source>
        <dbReference type="Proteomes" id="UP001156140"/>
    </source>
</evidence>
<proteinExistence type="predicted"/>
<evidence type="ECO:0000313" key="2">
    <source>
        <dbReference type="EMBL" id="MCI0127747.1"/>
    </source>
</evidence>
<keyword evidence="1" id="KW-1133">Transmembrane helix</keyword>
<evidence type="ECO:0000256" key="1">
    <source>
        <dbReference type="SAM" id="Phobius"/>
    </source>
</evidence>
<gene>
    <name evidence="2" type="ORF">ML536_13015</name>
</gene>
<dbReference type="RefSeq" id="WP_281736128.1">
    <property type="nucleotide sequence ID" value="NZ_JAKETQ010000001.1"/>
</dbReference>
<feature type="transmembrane region" description="Helical" evidence="1">
    <location>
        <begin position="114"/>
        <end position="133"/>
    </location>
</feature>
<feature type="transmembrane region" description="Helical" evidence="1">
    <location>
        <begin position="89"/>
        <end position="108"/>
    </location>
</feature>
<feature type="transmembrane region" description="Helical" evidence="1">
    <location>
        <begin position="59"/>
        <end position="77"/>
    </location>
</feature>
<keyword evidence="1" id="KW-0472">Membrane</keyword>
<dbReference type="Proteomes" id="UP001156140">
    <property type="component" value="Unassembled WGS sequence"/>
</dbReference>
<organism evidence="2 3">
    <name type="scientific">Paradevosia shaoguanensis</name>
    <dbReference type="NCBI Taxonomy" id="1335043"/>
    <lineage>
        <taxon>Bacteria</taxon>
        <taxon>Pseudomonadati</taxon>
        <taxon>Pseudomonadota</taxon>
        <taxon>Alphaproteobacteria</taxon>
        <taxon>Hyphomicrobiales</taxon>
        <taxon>Devosiaceae</taxon>
        <taxon>Paradevosia</taxon>
    </lineage>
</organism>
<sequence length="141" mass="14787">MSMQITHENAPFRSALWSLGAVFAGFASIAVLSTAADMLFHAIGVFPPDGTPSYETGPFLLAFGYRAVFGVLAGYITARLAPHHPMGHALALGVIGLILSTVGAIVMWGMGPNWYAIAVALLAIPAAWLGAVIHSRRATAR</sequence>
<keyword evidence="3" id="KW-1185">Reference proteome</keyword>
<dbReference type="AlphaFoldDB" id="A0AA41QMT2"/>
<protein>
    <submittedName>
        <fullName evidence="2">Uncharacterized protein</fullName>
    </submittedName>
</protein>
<dbReference type="EMBL" id="JALAZD010000001">
    <property type="protein sequence ID" value="MCI0127747.1"/>
    <property type="molecule type" value="Genomic_DNA"/>
</dbReference>
<comment type="caution">
    <text evidence="2">The sequence shown here is derived from an EMBL/GenBank/DDBJ whole genome shotgun (WGS) entry which is preliminary data.</text>
</comment>
<keyword evidence="1" id="KW-0812">Transmembrane</keyword>
<reference evidence="2" key="1">
    <citation type="submission" date="2022-03" db="EMBL/GenBank/DDBJ databases">
        <title>The complete genome sequence of a Methyloterrigena soli.</title>
        <authorList>
            <person name="Zi Z."/>
        </authorList>
    </citation>
    <scope>NUCLEOTIDE SEQUENCE</scope>
    <source>
        <strain evidence="2">M48</strain>
    </source>
</reference>